<dbReference type="PANTHER" id="PTHR38813">
    <property type="match status" value="1"/>
</dbReference>
<dbReference type="Pfam" id="PF05016">
    <property type="entry name" value="ParE_toxin"/>
    <property type="match status" value="1"/>
</dbReference>
<evidence type="ECO:0000313" key="3">
    <source>
        <dbReference type="Proteomes" id="UP000176527"/>
    </source>
</evidence>
<accession>A0A1F5KCR0</accession>
<dbReference type="InterPro" id="IPR052747">
    <property type="entry name" value="TA_system_RelE_toxin"/>
</dbReference>
<evidence type="ECO:0000256" key="1">
    <source>
        <dbReference type="ARBA" id="ARBA00022649"/>
    </source>
</evidence>
<dbReference type="InterPro" id="IPR035093">
    <property type="entry name" value="RelE/ParE_toxin_dom_sf"/>
</dbReference>
<dbReference type="Gene3D" id="3.30.2310.20">
    <property type="entry name" value="RelE-like"/>
    <property type="match status" value="1"/>
</dbReference>
<keyword evidence="1" id="KW-1277">Toxin-antitoxin system</keyword>
<dbReference type="Proteomes" id="UP000176527">
    <property type="component" value="Unassembled WGS sequence"/>
</dbReference>
<dbReference type="PANTHER" id="PTHR38813:SF1">
    <property type="entry name" value="TOXIN RELE1-RELATED"/>
    <property type="match status" value="1"/>
</dbReference>
<reference evidence="2 3" key="1">
    <citation type="journal article" date="2016" name="Nat. Commun.">
        <title>Thousands of microbial genomes shed light on interconnected biogeochemical processes in an aquifer system.</title>
        <authorList>
            <person name="Anantharaman K."/>
            <person name="Brown C.T."/>
            <person name="Hug L.A."/>
            <person name="Sharon I."/>
            <person name="Castelle C.J."/>
            <person name="Probst A.J."/>
            <person name="Thomas B.C."/>
            <person name="Singh A."/>
            <person name="Wilkins M.J."/>
            <person name="Karaoz U."/>
            <person name="Brodie E.L."/>
            <person name="Williams K.H."/>
            <person name="Hubbard S.S."/>
            <person name="Banfield J.F."/>
        </authorList>
    </citation>
    <scope>NUCLEOTIDE SEQUENCE [LARGE SCALE GENOMIC DNA]</scope>
</reference>
<evidence type="ECO:0008006" key="4">
    <source>
        <dbReference type="Google" id="ProtNLM"/>
    </source>
</evidence>
<comment type="caution">
    <text evidence="2">The sequence shown here is derived from an EMBL/GenBank/DDBJ whole genome shotgun (WGS) entry which is preliminary data.</text>
</comment>
<dbReference type="AlphaFoldDB" id="A0A1F5KCR0"/>
<proteinExistence type="predicted"/>
<protein>
    <recommendedName>
        <fullName evidence="4">Plasmid stabilization protein</fullName>
    </recommendedName>
</protein>
<evidence type="ECO:0000313" key="2">
    <source>
        <dbReference type="EMBL" id="OGE38733.1"/>
    </source>
</evidence>
<sequence length="86" mass="10003">MYQISFSRNALKSLKKFPVADQIRIKKVFQKIKENPFSLDVKKLGSPHKTSHRIRTGSYRIFLDIDATSKVILVADIIRRTTPTYH</sequence>
<name>A0A1F5KCR0_9BACT</name>
<dbReference type="SUPFAM" id="SSF143011">
    <property type="entry name" value="RelE-like"/>
    <property type="match status" value="1"/>
</dbReference>
<organism evidence="2 3">
    <name type="scientific">Candidatus Daviesbacteria bacterium RIFCSPHIGHO2_12_FULL_37_11</name>
    <dbReference type="NCBI Taxonomy" id="1797777"/>
    <lineage>
        <taxon>Bacteria</taxon>
        <taxon>Candidatus Daviesiibacteriota</taxon>
    </lineage>
</organism>
<dbReference type="EMBL" id="MFDE01000014">
    <property type="protein sequence ID" value="OGE38733.1"/>
    <property type="molecule type" value="Genomic_DNA"/>
</dbReference>
<gene>
    <name evidence="2" type="ORF">A3F00_03630</name>
</gene>
<dbReference type="InterPro" id="IPR007712">
    <property type="entry name" value="RelE/ParE_toxin"/>
</dbReference>